<evidence type="ECO:0000256" key="1">
    <source>
        <dbReference type="ARBA" id="ARBA00008061"/>
    </source>
</evidence>
<dbReference type="InterPro" id="IPR036116">
    <property type="entry name" value="FN3_sf"/>
</dbReference>
<feature type="signal peptide" evidence="5">
    <location>
        <begin position="1"/>
        <end position="24"/>
    </location>
</feature>
<reference evidence="7 8" key="1">
    <citation type="submission" date="2016-10" db="EMBL/GenBank/DDBJ databases">
        <authorList>
            <person name="de Groot N.N."/>
        </authorList>
    </citation>
    <scope>NUCLEOTIDE SEQUENCE [LARGE SCALE GENOMIC DNA]</scope>
    <source>
        <strain evidence="7 8">DSM 1801</strain>
    </source>
</reference>
<dbReference type="SUPFAM" id="SSF51445">
    <property type="entry name" value="(Trans)glycosidases"/>
    <property type="match status" value="1"/>
</dbReference>
<dbReference type="CDD" id="cd11338">
    <property type="entry name" value="AmyAc_CMD"/>
    <property type="match status" value="1"/>
</dbReference>
<dbReference type="Gene3D" id="2.60.40.1180">
    <property type="entry name" value="Golgi alpha-mannosidase II"/>
    <property type="match status" value="1"/>
</dbReference>
<keyword evidence="5" id="KW-0732">Signal</keyword>
<organism evidence="7 8">
    <name type="scientific">[Clostridium] polysaccharolyticum</name>
    <dbReference type="NCBI Taxonomy" id="29364"/>
    <lineage>
        <taxon>Bacteria</taxon>
        <taxon>Bacillati</taxon>
        <taxon>Bacillota</taxon>
        <taxon>Clostridia</taxon>
        <taxon>Lachnospirales</taxon>
        <taxon>Lachnospiraceae</taxon>
    </lineage>
</organism>
<dbReference type="STRING" id="29364.SAMN04487772_1218"/>
<dbReference type="SUPFAM" id="SSF51011">
    <property type="entry name" value="Glycosyl hydrolase domain"/>
    <property type="match status" value="1"/>
</dbReference>
<evidence type="ECO:0000259" key="6">
    <source>
        <dbReference type="SMART" id="SM00642"/>
    </source>
</evidence>
<dbReference type="InterPro" id="IPR017853">
    <property type="entry name" value="GH"/>
</dbReference>
<comment type="similarity">
    <text evidence="1">Belongs to the glycosyl hydrolase 13 family.</text>
</comment>
<dbReference type="GO" id="GO:0016798">
    <property type="term" value="F:hydrolase activity, acting on glycosyl bonds"/>
    <property type="evidence" value="ECO:0007669"/>
    <property type="project" value="UniProtKB-KW"/>
</dbReference>
<dbReference type="SUPFAM" id="SSF49265">
    <property type="entry name" value="Fibronectin type III"/>
    <property type="match status" value="1"/>
</dbReference>
<evidence type="ECO:0000256" key="5">
    <source>
        <dbReference type="SAM" id="SignalP"/>
    </source>
</evidence>
<dbReference type="InterPro" id="IPR014756">
    <property type="entry name" value="Ig_E-set"/>
</dbReference>
<feature type="region of interest" description="Disordered" evidence="4">
    <location>
        <begin position="1265"/>
        <end position="1304"/>
    </location>
</feature>
<dbReference type="RefSeq" id="WP_092478494.1">
    <property type="nucleotide sequence ID" value="NZ_FOHN01000021.1"/>
</dbReference>
<dbReference type="SUPFAM" id="SSF81296">
    <property type="entry name" value="E set domains"/>
    <property type="match status" value="1"/>
</dbReference>
<dbReference type="Gene3D" id="3.20.20.80">
    <property type="entry name" value="Glycosidases"/>
    <property type="match status" value="2"/>
</dbReference>
<dbReference type="Pfam" id="PF00128">
    <property type="entry name" value="Alpha-amylase"/>
    <property type="match status" value="1"/>
</dbReference>
<proteinExistence type="inferred from homology"/>
<evidence type="ECO:0000256" key="2">
    <source>
        <dbReference type="ARBA" id="ARBA00022801"/>
    </source>
</evidence>
<dbReference type="InterPro" id="IPR054409">
    <property type="entry name" value="X25_BaPul-like"/>
</dbReference>
<gene>
    <name evidence="7" type="ORF">SAMN04487772_1218</name>
</gene>
<dbReference type="InterPro" id="IPR013780">
    <property type="entry name" value="Glyco_hydro_b"/>
</dbReference>
<evidence type="ECO:0000313" key="7">
    <source>
        <dbReference type="EMBL" id="SET44279.1"/>
    </source>
</evidence>
<protein>
    <submittedName>
        <fullName evidence="7">Glycosidase</fullName>
    </submittedName>
</protein>
<dbReference type="Proteomes" id="UP000199800">
    <property type="component" value="Unassembled WGS sequence"/>
</dbReference>
<feature type="compositionally biased region" description="Low complexity" evidence="4">
    <location>
        <begin position="1265"/>
        <end position="1277"/>
    </location>
</feature>
<name>A0A1I0EIK1_9FIRM</name>
<dbReference type="EMBL" id="FOHN01000021">
    <property type="protein sequence ID" value="SET44279.1"/>
    <property type="molecule type" value="Genomic_DNA"/>
</dbReference>
<dbReference type="SMART" id="SM00642">
    <property type="entry name" value="Aamy"/>
    <property type="match status" value="1"/>
</dbReference>
<evidence type="ECO:0000313" key="8">
    <source>
        <dbReference type="Proteomes" id="UP000199800"/>
    </source>
</evidence>
<dbReference type="InterPro" id="IPR013783">
    <property type="entry name" value="Ig-like_fold"/>
</dbReference>
<feature type="chain" id="PRO_5038587778" evidence="5">
    <location>
        <begin position="25"/>
        <end position="1399"/>
    </location>
</feature>
<keyword evidence="2" id="KW-0378">Hydrolase</keyword>
<dbReference type="GO" id="GO:0005975">
    <property type="term" value="P:carbohydrate metabolic process"/>
    <property type="evidence" value="ECO:0007669"/>
    <property type="project" value="InterPro"/>
</dbReference>
<dbReference type="Pfam" id="PF22058">
    <property type="entry name" value="X25_BaPul_like"/>
    <property type="match status" value="3"/>
</dbReference>
<dbReference type="PANTHER" id="PTHR10357">
    <property type="entry name" value="ALPHA-AMYLASE FAMILY MEMBER"/>
    <property type="match status" value="1"/>
</dbReference>
<dbReference type="InterPro" id="IPR006047">
    <property type="entry name" value="GH13_cat_dom"/>
</dbReference>
<feature type="domain" description="Glycosyl hydrolase family 13 catalytic" evidence="6">
    <location>
        <begin position="672"/>
        <end position="1149"/>
    </location>
</feature>
<evidence type="ECO:0000256" key="4">
    <source>
        <dbReference type="SAM" id="MobiDB-lite"/>
    </source>
</evidence>
<dbReference type="InterPro" id="IPR032091">
    <property type="entry name" value="Malt_amylase-like_C"/>
</dbReference>
<keyword evidence="3 7" id="KW-0326">Glycosidase</keyword>
<dbReference type="OrthoDB" id="9805159at2"/>
<dbReference type="PANTHER" id="PTHR10357:SF210">
    <property type="entry name" value="MALTODEXTRIN GLUCOSIDASE"/>
    <property type="match status" value="1"/>
</dbReference>
<evidence type="ECO:0000256" key="3">
    <source>
        <dbReference type="ARBA" id="ARBA00023295"/>
    </source>
</evidence>
<dbReference type="Pfam" id="PF16657">
    <property type="entry name" value="Malt_amylase_C"/>
    <property type="match status" value="1"/>
</dbReference>
<accession>A0A1I0EIK1</accession>
<sequence length="1399" mass="157692">MSKKWKAFCSCVLTIVLLICSVYLPDNWVNLSADNGAENVVKSLNNVVEAVIDGREEKTALQLYRNGVYEKGIELGAGTHTYQVYVNGEAFGTEKEIQVEEAKTVFIRLQDEEVYDSVNNASEKFHTAKWVGNFAGLSFVKENNERYNIGNWSPADENAELAYVGGGIYTRTFYFEKLGTDLELPDGGYKVAFDNAWDYSIGYYGSNVALAIPAGTDHITIFADEISQQVYDSVRSGYYNVTQNSGNITYQAFHMKVSLIGTVRGEESINWSADAKGYEFYQISDHLYLYQDSLASGTYEYKTIMNYKNWYEKSGSNKVLQLEEPAQVVFLYDASTEELYDSVNDNSNVAAALGFETGKQEAERILTVPGTFPGPSWNTASNKMVYLENGIYSYTFKDVPAGNYQFKIATGTWVENYGQDGIKDGANYTVMVPAKQDVTIYYNDNSHRAVTSVSYEFNTLVLTGDGIKATLEDPELTGIYKAAVPMKAGTYNNLVLNYNGKENLTIGKVELAQDKEVTFYFDSATHLYYNDASMMETDKEAVLYNSKDSRYKSVFGAVAENEKVRFAIKTGSDVTKAILITQGNKLKTYEMTNDGGEDSQTWSATASFDTYGRYTYFFALYYGSYVQIYCDDDGYYGTGVLTNLSQLKPYDLVVYKAGYKTPDWMKNAVVYQIFPDRFFNGDKENDQAQITSRGDTNYEFVNDWYMYPENPEQEEQNPQAYPENACKGDLHWNNEIYGGDLKGITDRIDYLKALGVTVIYLNPIFSSISSHRYDAADYRKIDPVLGDLGDFSKLVKAAEDNGMHIILDGVFNHVSDDSIYFDRYYKFVGQNGKVGAYPYWAYVYDYMKEHTGASQSEAQASAKKHFDVLGVTDYSYTKWFRVDNMAMVDENQREVTDTIGERKGLPVYAYEGWWGYDSMPVIFSTNGSEYQTGNWAEQIIEGSKSVTQYWISQGSNGWRLDVANEVSDETWQHFRQSVKGLDSDAVIIGEIWDDATEYIIGDMYDSVMNYVFRNAVLDFAKGGKASASVKTLEKLRERYPKEAFYAMMNLVDSHDTARLLSYLDGVEDDRNQKDPAHAFPAYEKTSMTAKQRQYLVAFLQMTYPGAPTIYYGDELGLTGADDPDNRRAMPWGEGNKELVEWYAVLANLRSKYTALRTGSIEPLETANESIMGYVRADENASLTILANNSGKTVEYVLDTEKNVLYDMISGKEYVSENGKIKVIIPAYGGVVLTDVVKELDVNYDGLKAGYEKAYKVGAEVAEPEVSPSPAVKPSAKPTPEASVKPSVKPTPKASVRPSAKPTPKPVVKVPVVKLKTDKKKKRVTLFWKKDKDVKKYEITYSTNKNFKKSVKKIVTRNSTQKTLTGFQAKKTYYIRVRSCKMIKKKACYSKYSAVKKVKF</sequence>
<dbReference type="Gene3D" id="2.60.40.10">
    <property type="entry name" value="Immunoglobulins"/>
    <property type="match status" value="4"/>
</dbReference>
<keyword evidence="8" id="KW-1185">Reference proteome</keyword>